<accession>A0A0D0Q6J6</accession>
<dbReference type="PATRIC" id="fig|2064.6.peg.938"/>
<dbReference type="AlphaFoldDB" id="A0A0D0Q6J6"/>
<evidence type="ECO:0000256" key="1">
    <source>
        <dbReference type="SAM" id="MobiDB-lite"/>
    </source>
</evidence>
<organism evidence="2 3">
    <name type="scientific">Kitasatospora griseola</name>
    <name type="common">Streptomyces griseolosporeus</name>
    <dbReference type="NCBI Taxonomy" id="2064"/>
    <lineage>
        <taxon>Bacteria</taxon>
        <taxon>Bacillati</taxon>
        <taxon>Actinomycetota</taxon>
        <taxon>Actinomycetes</taxon>
        <taxon>Kitasatosporales</taxon>
        <taxon>Streptomycetaceae</taxon>
        <taxon>Kitasatospora</taxon>
    </lineage>
</organism>
<dbReference type="Proteomes" id="UP000032066">
    <property type="component" value="Unassembled WGS sequence"/>
</dbReference>
<dbReference type="RefSeq" id="WP_052509042.1">
    <property type="nucleotide sequence ID" value="NZ_JXZB01000001.1"/>
</dbReference>
<comment type="caution">
    <text evidence="2">The sequence shown here is derived from an EMBL/GenBank/DDBJ whole genome shotgun (WGS) entry which is preliminary data.</text>
</comment>
<proteinExistence type="predicted"/>
<reference evidence="2 3" key="1">
    <citation type="submission" date="2015-02" db="EMBL/GenBank/DDBJ databases">
        <title>Draft genome sequence of Kitasatospora griseola MF730-N6, a bafilomycin, terpentecin and satosporin producer.</title>
        <authorList>
            <person name="Arens J.C."/>
            <person name="Haltli B."/>
            <person name="Kerr R.G."/>
        </authorList>
    </citation>
    <scope>NUCLEOTIDE SEQUENCE [LARGE SCALE GENOMIC DNA]</scope>
    <source>
        <strain evidence="2 3">MF730-N6</strain>
    </source>
</reference>
<gene>
    <name evidence="2" type="ORF">TR51_04220</name>
</gene>
<evidence type="ECO:0000313" key="3">
    <source>
        <dbReference type="Proteomes" id="UP000032066"/>
    </source>
</evidence>
<name>A0A0D0Q6J6_KITGR</name>
<keyword evidence="3" id="KW-1185">Reference proteome</keyword>
<dbReference type="OrthoDB" id="292843at2"/>
<sequence>MGRTLKGVAGVRRRDLRDATGAPASGIPALLSRIAYGDERTACAAVDELADGVCALGFVVAEATAPAVPFLLELAASPGVVCRPALRDLLENVCRAAQWHSAAAGSASDHRRRLGWETAARSAVHAGRPVVEAVASSVRPKEAEPARRLLPAMDGTPPFREA</sequence>
<dbReference type="STRING" id="2064.TR51_04220"/>
<dbReference type="EMBL" id="JXZB01000001">
    <property type="protein sequence ID" value="KIQ66703.1"/>
    <property type="molecule type" value="Genomic_DNA"/>
</dbReference>
<protein>
    <submittedName>
        <fullName evidence="2">Uncharacterized protein</fullName>
    </submittedName>
</protein>
<feature type="region of interest" description="Disordered" evidence="1">
    <location>
        <begin position="139"/>
        <end position="162"/>
    </location>
</feature>
<evidence type="ECO:0000313" key="2">
    <source>
        <dbReference type="EMBL" id="KIQ66703.1"/>
    </source>
</evidence>